<dbReference type="GO" id="GO:0004799">
    <property type="term" value="F:thymidylate synthase activity"/>
    <property type="evidence" value="ECO:0007669"/>
    <property type="project" value="InterPro"/>
</dbReference>
<dbReference type="InterPro" id="IPR023451">
    <property type="entry name" value="Thymidate_synth/dCMP_Mease_dom"/>
</dbReference>
<sequence>MRKIKARNLPEVWFKANKEILENGVEYKVGRGSEETLTKKIAVALEITHPEERPLVDDKAPVSDLNRYTLENLFIKDEQSYDYTYGSRLRKDYDQIERVIEKFKEEPKDRQNIMVTRRPEDLDIENPPCLTVVDLEILENKLINYSYWRSWDAYAGLPSNLGGMQLLMEFMAKEIGVGTGKMVAFSKNLHLYERQFKFVEDLISGSSDWREIMMG</sequence>
<dbReference type="GO" id="GO:0006231">
    <property type="term" value="P:dTMP biosynthetic process"/>
    <property type="evidence" value="ECO:0007669"/>
    <property type="project" value="TreeGrafter"/>
</dbReference>
<evidence type="ECO:0000256" key="3">
    <source>
        <dbReference type="ARBA" id="ARBA00022679"/>
    </source>
</evidence>
<evidence type="ECO:0000313" key="6">
    <source>
        <dbReference type="EMBL" id="KXA89321.1"/>
    </source>
</evidence>
<keyword evidence="1" id="KW-0963">Cytoplasm</keyword>
<protein>
    <recommendedName>
        <fullName evidence="5">Thymidylate synthase/dCMP hydroxymethylase domain-containing protein</fullName>
    </recommendedName>
</protein>
<reference evidence="6 7" key="1">
    <citation type="journal article" date="2016" name="Sci. Rep.">
        <title>Metabolic traits of an uncultured archaeal lineage -MSBL1- from brine pools of the Red Sea.</title>
        <authorList>
            <person name="Mwirichia R."/>
            <person name="Alam I."/>
            <person name="Rashid M."/>
            <person name="Vinu M."/>
            <person name="Ba-Alawi W."/>
            <person name="Anthony Kamau A."/>
            <person name="Kamanda Ngugi D."/>
            <person name="Goker M."/>
            <person name="Klenk H.P."/>
            <person name="Bajic V."/>
            <person name="Stingl U."/>
        </authorList>
    </citation>
    <scope>NUCLEOTIDE SEQUENCE [LARGE SCALE GENOMIC DNA]</scope>
    <source>
        <strain evidence="6">SCGC-AAA259B11</strain>
    </source>
</reference>
<keyword evidence="7" id="KW-1185">Reference proteome</keyword>
<evidence type="ECO:0000256" key="2">
    <source>
        <dbReference type="ARBA" id="ARBA00022603"/>
    </source>
</evidence>
<comment type="caution">
    <text evidence="6">The sequence shown here is derived from an EMBL/GenBank/DDBJ whole genome shotgun (WGS) entry which is preliminary data.</text>
</comment>
<name>A0A133U566_9EURY</name>
<dbReference type="InterPro" id="IPR014620">
    <property type="entry name" value="Thymidylate_synthase_arc"/>
</dbReference>
<evidence type="ECO:0000256" key="4">
    <source>
        <dbReference type="ARBA" id="ARBA00022727"/>
    </source>
</evidence>
<proteinExistence type="predicted"/>
<dbReference type="Proteomes" id="UP000070184">
    <property type="component" value="Unassembled WGS sequence"/>
</dbReference>
<dbReference type="InterPro" id="IPR045097">
    <property type="entry name" value="Thymidate_synth/dCMP_Mease"/>
</dbReference>
<accession>A0A133U566</accession>
<dbReference type="Gene3D" id="3.30.572.10">
    <property type="entry name" value="Thymidylate synthase/dCMP hydroxymethylase domain"/>
    <property type="match status" value="1"/>
</dbReference>
<dbReference type="GO" id="GO:0006235">
    <property type="term" value="P:dTTP biosynthetic process"/>
    <property type="evidence" value="ECO:0007669"/>
    <property type="project" value="InterPro"/>
</dbReference>
<keyword evidence="4" id="KW-0545">Nucleotide biosynthesis</keyword>
<feature type="domain" description="Thymidylate synthase/dCMP hydroxymethylase" evidence="5">
    <location>
        <begin position="74"/>
        <end position="204"/>
    </location>
</feature>
<gene>
    <name evidence="6" type="ORF">AKJ61_03120</name>
</gene>
<dbReference type="SUPFAM" id="SSF55831">
    <property type="entry name" value="Thymidylate synthase/dCMP hydroxymethylase"/>
    <property type="match status" value="1"/>
</dbReference>
<dbReference type="EMBL" id="LHXK01000042">
    <property type="protein sequence ID" value="KXA89321.1"/>
    <property type="molecule type" value="Genomic_DNA"/>
</dbReference>
<dbReference type="GO" id="GO:0032259">
    <property type="term" value="P:methylation"/>
    <property type="evidence" value="ECO:0007669"/>
    <property type="project" value="UniProtKB-KW"/>
</dbReference>
<keyword evidence="2" id="KW-0489">Methyltransferase</keyword>
<organism evidence="6 7">
    <name type="scientific">candidate division MSBL1 archaeon SCGC-AAA259B11</name>
    <dbReference type="NCBI Taxonomy" id="1698260"/>
    <lineage>
        <taxon>Archaea</taxon>
        <taxon>Methanobacteriati</taxon>
        <taxon>Methanobacteriota</taxon>
        <taxon>candidate division MSBL1</taxon>
    </lineage>
</organism>
<evidence type="ECO:0000313" key="7">
    <source>
        <dbReference type="Proteomes" id="UP000070184"/>
    </source>
</evidence>
<dbReference type="Pfam" id="PF00303">
    <property type="entry name" value="Thymidylat_synt"/>
    <property type="match status" value="1"/>
</dbReference>
<dbReference type="GO" id="GO:0005829">
    <property type="term" value="C:cytosol"/>
    <property type="evidence" value="ECO:0007669"/>
    <property type="project" value="TreeGrafter"/>
</dbReference>
<dbReference type="AlphaFoldDB" id="A0A133U566"/>
<evidence type="ECO:0000256" key="1">
    <source>
        <dbReference type="ARBA" id="ARBA00022490"/>
    </source>
</evidence>
<dbReference type="PIRSF" id="PIRSF036752">
    <property type="entry name" value="TSase_MJ051"/>
    <property type="match status" value="1"/>
</dbReference>
<keyword evidence="3" id="KW-0808">Transferase</keyword>
<dbReference type="PANTHER" id="PTHR11548">
    <property type="entry name" value="THYMIDYLATE SYNTHASE 1"/>
    <property type="match status" value="1"/>
</dbReference>
<evidence type="ECO:0000259" key="5">
    <source>
        <dbReference type="Pfam" id="PF00303"/>
    </source>
</evidence>
<dbReference type="InterPro" id="IPR036926">
    <property type="entry name" value="Thymidate_synth/dCMP_Mease_sf"/>
</dbReference>
<dbReference type="PANTHER" id="PTHR11548:SF1">
    <property type="entry name" value="THYMIDYLATE SYNTHASE 1"/>
    <property type="match status" value="1"/>
</dbReference>